<reference evidence="1 2" key="1">
    <citation type="submission" date="2011-01" db="EMBL/GenBank/DDBJ databases">
        <authorList>
            <person name="Muzny D."/>
            <person name="Qin X."/>
            <person name="Deng J."/>
            <person name="Jiang H."/>
            <person name="Liu Y."/>
            <person name="Qu J."/>
            <person name="Song X.-Z."/>
            <person name="Zhang L."/>
            <person name="Thornton R."/>
            <person name="Coyle M."/>
            <person name="Francisco L."/>
            <person name="Jackson L."/>
            <person name="Javaid M."/>
            <person name="Korchina V."/>
            <person name="Kovar C."/>
            <person name="Mata R."/>
            <person name="Mathew T."/>
            <person name="Ngo R."/>
            <person name="Nguyen L."/>
            <person name="Nguyen N."/>
            <person name="Okwuonu G."/>
            <person name="Ongeri F."/>
            <person name="Pham C."/>
            <person name="Simmons D."/>
            <person name="Wilczek-Boney K."/>
            <person name="Hale W."/>
            <person name="Jakkamsetti A."/>
            <person name="Pham P."/>
            <person name="Ruth R."/>
            <person name="San Lucas F."/>
            <person name="Warren J."/>
            <person name="Zhang J."/>
            <person name="Zhao Z."/>
            <person name="Zhou C."/>
            <person name="Zhu D."/>
            <person name="Lee S."/>
            <person name="Bess C."/>
            <person name="Blankenburg K."/>
            <person name="Forbes L."/>
            <person name="Fu Q."/>
            <person name="Gubbala S."/>
            <person name="Hirani K."/>
            <person name="Jayaseelan J.C."/>
            <person name="Lara F."/>
            <person name="Munidasa M."/>
            <person name="Palculict T."/>
            <person name="Patil S."/>
            <person name="Pu L.-L."/>
            <person name="Saada N."/>
            <person name="Tang L."/>
            <person name="Weissenberger G."/>
            <person name="Zhu Y."/>
            <person name="Hemphill L."/>
            <person name="Shang Y."/>
            <person name="Youmans B."/>
            <person name="Ayvaz T."/>
            <person name="Ross M."/>
            <person name="Santibanez J."/>
            <person name="Aqrawi P."/>
            <person name="Gross S."/>
            <person name="Joshi V."/>
            <person name="Fowler G."/>
            <person name="Nazareth L."/>
            <person name="Reid J."/>
            <person name="Worley K."/>
            <person name="Petrosino J."/>
            <person name="Highlander S."/>
            <person name="Gibbs R."/>
        </authorList>
    </citation>
    <scope>NUCLEOTIDE SEQUENCE [LARGE SCALE GENOMIC DNA]</scope>
    <source>
        <strain evidence="1 2">DSM 16608</strain>
    </source>
</reference>
<comment type="caution">
    <text evidence="1">The sequence shown here is derived from an EMBL/GenBank/DDBJ whole genome shotgun (WGS) entry which is preliminary data.</text>
</comment>
<accession>F0F6G5</accession>
<keyword evidence="2" id="KW-1185">Reference proteome</keyword>
<evidence type="ECO:0000313" key="1">
    <source>
        <dbReference type="EMBL" id="EGC20247.1"/>
    </source>
</evidence>
<organism evidence="1 2">
    <name type="scientific">Prevotella multiformis DSM 16608</name>
    <dbReference type="NCBI Taxonomy" id="888743"/>
    <lineage>
        <taxon>Bacteria</taxon>
        <taxon>Pseudomonadati</taxon>
        <taxon>Bacteroidota</taxon>
        <taxon>Bacteroidia</taxon>
        <taxon>Bacteroidales</taxon>
        <taxon>Prevotellaceae</taxon>
        <taxon>Prevotella</taxon>
    </lineage>
</organism>
<dbReference type="Gene3D" id="3.90.550.10">
    <property type="entry name" value="Spore Coat Polysaccharide Biosynthesis Protein SpsA, Chain A"/>
    <property type="match status" value="1"/>
</dbReference>
<dbReference type="EMBL" id="AEWX01000017">
    <property type="protein sequence ID" value="EGC20247.1"/>
    <property type="molecule type" value="Genomic_DNA"/>
</dbReference>
<dbReference type="eggNOG" id="COG1209">
    <property type="taxonomic scope" value="Bacteria"/>
</dbReference>
<dbReference type="Proteomes" id="UP000005697">
    <property type="component" value="Unassembled WGS sequence"/>
</dbReference>
<dbReference type="AlphaFoldDB" id="F0F6G5"/>
<proteinExistence type="predicted"/>
<sequence length="363" mass="40782">MEGEPPQVRSGTGRKRSHAVRRAPALGAVTFLALQDGGVSHFFCYLCNSNNYINHLFRKKMKPTLLLLAAGMGSRYGGLKQLDELGPNGETIMDYSIYDAIQAGFGKIVFVIRKDFEEQFRRQVLSKYEGHIPAELVFQSIDALPEGFSVPEGREKPWGTNHAVLMAKDVVKEPFCVINCDDFYNRDCFKVIGKFLADLPEGARNRYAMVGFRVGNTLSENGTVARGICSTNAEGNLTTVVERTEIERREGEIKYKDEKGDWIAVGENTPVSMNVWGFTPDYFEYSEAYFREFLSDPKNMENKKSEYFIPLMVNKLINDGTATVKVLDTTSKWFGVTYAADRQSVVDKIQALVDGGVYPTKLF</sequence>
<name>F0F6G5_9BACT</name>
<dbReference type="HOGENOM" id="CLU_077108_0_0_10"/>
<gene>
    <name evidence="1" type="ORF">HMPREF9141_1187</name>
</gene>
<evidence type="ECO:0000313" key="2">
    <source>
        <dbReference type="Proteomes" id="UP000005697"/>
    </source>
</evidence>
<dbReference type="SUPFAM" id="SSF53448">
    <property type="entry name" value="Nucleotide-diphospho-sugar transferases"/>
    <property type="match status" value="1"/>
</dbReference>
<dbReference type="STRING" id="888743.HMPREF9141_1187"/>
<dbReference type="InterPro" id="IPR029044">
    <property type="entry name" value="Nucleotide-diphossugar_trans"/>
</dbReference>
<protein>
    <recommendedName>
        <fullName evidence="3">Nucleotidyl transferase domain-containing protein</fullName>
    </recommendedName>
</protein>
<evidence type="ECO:0008006" key="3">
    <source>
        <dbReference type="Google" id="ProtNLM"/>
    </source>
</evidence>